<dbReference type="EMBL" id="BAABKK010000003">
    <property type="protein sequence ID" value="GAA5189476.1"/>
    <property type="molecule type" value="Genomic_DNA"/>
</dbReference>
<dbReference type="Proteomes" id="UP001500200">
    <property type="component" value="Unassembled WGS sequence"/>
</dbReference>
<organism evidence="2 3">
    <name type="scientific">Arthrobacter gyeryongensis</name>
    <dbReference type="NCBI Taxonomy" id="1650592"/>
    <lineage>
        <taxon>Bacteria</taxon>
        <taxon>Bacillati</taxon>
        <taxon>Actinomycetota</taxon>
        <taxon>Actinomycetes</taxon>
        <taxon>Micrococcales</taxon>
        <taxon>Micrococcaceae</taxon>
        <taxon>Arthrobacter</taxon>
    </lineage>
</organism>
<comment type="caution">
    <text evidence="2">The sequence shown here is derived from an EMBL/GenBank/DDBJ whole genome shotgun (WGS) entry which is preliminary data.</text>
</comment>
<keyword evidence="1" id="KW-0812">Transmembrane</keyword>
<protein>
    <submittedName>
        <fullName evidence="2">Uncharacterized protein</fullName>
    </submittedName>
</protein>
<feature type="transmembrane region" description="Helical" evidence="1">
    <location>
        <begin position="12"/>
        <end position="33"/>
    </location>
</feature>
<gene>
    <name evidence="2" type="ORF">GCM10023346_04110</name>
</gene>
<name>A0ABP9S0E9_9MICC</name>
<accession>A0ABP9S0E9</accession>
<evidence type="ECO:0000313" key="3">
    <source>
        <dbReference type="Proteomes" id="UP001500200"/>
    </source>
</evidence>
<evidence type="ECO:0000256" key="1">
    <source>
        <dbReference type="SAM" id="Phobius"/>
    </source>
</evidence>
<keyword evidence="3" id="KW-1185">Reference proteome</keyword>
<proteinExistence type="predicted"/>
<sequence length="90" mass="10243">MTRGSFRFTYWAVIVQIILSVILMLLNVGIVPGREWEPVAFFLAAALFLVDLIFLGRLLRVRRNDKPFWNEEEASQGPINCPALPGKGWP</sequence>
<keyword evidence="1" id="KW-1133">Transmembrane helix</keyword>
<reference evidence="3" key="1">
    <citation type="journal article" date="2019" name="Int. J. Syst. Evol. Microbiol.">
        <title>The Global Catalogue of Microorganisms (GCM) 10K type strain sequencing project: providing services to taxonomists for standard genome sequencing and annotation.</title>
        <authorList>
            <consortium name="The Broad Institute Genomics Platform"/>
            <consortium name="The Broad Institute Genome Sequencing Center for Infectious Disease"/>
            <person name="Wu L."/>
            <person name="Ma J."/>
        </authorList>
    </citation>
    <scope>NUCLEOTIDE SEQUENCE [LARGE SCALE GENOMIC DNA]</scope>
    <source>
        <strain evidence="3">JCM 18514</strain>
    </source>
</reference>
<evidence type="ECO:0000313" key="2">
    <source>
        <dbReference type="EMBL" id="GAA5189476.1"/>
    </source>
</evidence>
<feature type="transmembrane region" description="Helical" evidence="1">
    <location>
        <begin position="39"/>
        <end position="59"/>
    </location>
</feature>
<keyword evidence="1" id="KW-0472">Membrane</keyword>